<dbReference type="InterPro" id="IPR007197">
    <property type="entry name" value="rSAM"/>
</dbReference>
<dbReference type="NCBIfam" id="TIGR03916">
    <property type="entry name" value="rSAM_link_UDG"/>
    <property type="match status" value="1"/>
</dbReference>
<protein>
    <submittedName>
        <fullName evidence="3">DNA modification/repair radical SAM protein</fullName>
    </submittedName>
</protein>
<evidence type="ECO:0000313" key="4">
    <source>
        <dbReference type="Proteomes" id="UP000698335"/>
    </source>
</evidence>
<dbReference type="GO" id="GO:0051536">
    <property type="term" value="F:iron-sulfur cluster binding"/>
    <property type="evidence" value="ECO:0007669"/>
    <property type="project" value="InterPro"/>
</dbReference>
<dbReference type="CDD" id="cd01335">
    <property type="entry name" value="Radical_SAM"/>
    <property type="match status" value="1"/>
</dbReference>
<proteinExistence type="predicted"/>
<dbReference type="PANTHER" id="PTHR21180">
    <property type="entry name" value="ENDONUCLEASE/EXONUCLEASE/PHOSPHATASE FAMILY DOMAIN-CONTAINING PROTEIN 1"/>
    <property type="match status" value="1"/>
</dbReference>
<dbReference type="AlphaFoldDB" id="A0A930VWG0"/>
<dbReference type="SUPFAM" id="SSF102114">
    <property type="entry name" value="Radical SAM enzymes"/>
    <property type="match status" value="1"/>
</dbReference>
<dbReference type="InterPro" id="IPR023874">
    <property type="entry name" value="DNA_rSAM_put"/>
</dbReference>
<dbReference type="SUPFAM" id="SSF47781">
    <property type="entry name" value="RuvA domain 2-like"/>
    <property type="match status" value="1"/>
</dbReference>
<dbReference type="SFLD" id="SFLDG01102">
    <property type="entry name" value="Uncharacterised_Radical_SAM_Su"/>
    <property type="match status" value="1"/>
</dbReference>
<dbReference type="Gene3D" id="1.10.150.320">
    <property type="entry name" value="Photosystem II 12 kDa extrinsic protein"/>
    <property type="match status" value="1"/>
</dbReference>
<dbReference type="EMBL" id="JABZGW010000033">
    <property type="protein sequence ID" value="MBF4807355.1"/>
    <property type="molecule type" value="Genomic_DNA"/>
</dbReference>
<gene>
    <name evidence="3" type="ORF">HXK26_01470</name>
</gene>
<sequence>MDTLDKLSILADAAKYDAACTSSGVNRNAQKGSLGMASAAGCCHSFAPDGRCITLLKVLLSNACVYDCAYCVNRCSASCRRATFTPQELADLTVDFYKRNFIEGLFLSSGVLGTPDHTTELMIECLRILRSKLRFRGYIHAKIIPGTSPELIDAIGRLADRLSVNLELPSSQSLKLLCPNKNTQSVMEPMKLIYQKRCAEENFLLGFSQKRKKLTSSQDSQQIAAQSSSPGRSLAYTTKNRAASEGLRLSGNGAAYTLRPHSSVPASKRSFSPAGQSTQLIIGATPESDNQILRLSQALYAHYDMKRIFFSAYIPMIEDVHLPETDTPVPLRREHRLYQADWLMRYYAFTPDELVSPEAPWLDLEVDPKLAWALAHIHKFPVEIMDAPLELLLRIPGIGPVGARRIIAARRNRCLTFDDLKQMNVTLKRARHFICCRGKRDPHSPLDAELIRKLVVDDAKKSSYNKTRKAIECAQPRLF</sequence>
<dbReference type="GO" id="GO:0003824">
    <property type="term" value="F:catalytic activity"/>
    <property type="evidence" value="ECO:0007669"/>
    <property type="project" value="InterPro"/>
</dbReference>
<comment type="caution">
    <text evidence="3">The sequence shown here is derived from an EMBL/GenBank/DDBJ whole genome shotgun (WGS) entry which is preliminary data.</text>
</comment>
<accession>A0A930VWG0</accession>
<dbReference type="PANTHER" id="PTHR21180:SF9">
    <property type="entry name" value="TYPE II SECRETION SYSTEM PROTEIN K"/>
    <property type="match status" value="1"/>
</dbReference>
<feature type="compositionally biased region" description="Low complexity" evidence="1">
    <location>
        <begin position="216"/>
        <end position="229"/>
    </location>
</feature>
<dbReference type="Proteomes" id="UP000698335">
    <property type="component" value="Unassembled WGS sequence"/>
</dbReference>
<name>A0A930VWG0_9ACTN</name>
<dbReference type="Pfam" id="PF04055">
    <property type="entry name" value="Radical_SAM"/>
    <property type="match status" value="1"/>
</dbReference>
<feature type="region of interest" description="Disordered" evidence="1">
    <location>
        <begin position="216"/>
        <end position="235"/>
    </location>
</feature>
<dbReference type="InterPro" id="IPR058240">
    <property type="entry name" value="rSAM_sf"/>
</dbReference>
<evidence type="ECO:0000256" key="1">
    <source>
        <dbReference type="SAM" id="MobiDB-lite"/>
    </source>
</evidence>
<dbReference type="InterPro" id="IPR010994">
    <property type="entry name" value="RuvA_2-like"/>
</dbReference>
<feature type="domain" description="Radical SAM core" evidence="2">
    <location>
        <begin position="60"/>
        <end position="195"/>
    </location>
</feature>
<evidence type="ECO:0000313" key="3">
    <source>
        <dbReference type="EMBL" id="MBF4807355.1"/>
    </source>
</evidence>
<dbReference type="SFLD" id="SFLDS00029">
    <property type="entry name" value="Radical_SAM"/>
    <property type="match status" value="1"/>
</dbReference>
<dbReference type="InterPro" id="IPR051675">
    <property type="entry name" value="Endo/Exo/Phosphatase_dom_1"/>
</dbReference>
<organism evidence="3 4">
    <name type="scientific">Lancefieldella rimae</name>
    <dbReference type="NCBI Taxonomy" id="1383"/>
    <lineage>
        <taxon>Bacteria</taxon>
        <taxon>Bacillati</taxon>
        <taxon>Actinomycetota</taxon>
        <taxon>Coriobacteriia</taxon>
        <taxon>Coriobacteriales</taxon>
        <taxon>Atopobiaceae</taxon>
        <taxon>Lancefieldella</taxon>
    </lineage>
</organism>
<evidence type="ECO:0000259" key="2">
    <source>
        <dbReference type="Pfam" id="PF04055"/>
    </source>
</evidence>
<reference evidence="3" key="1">
    <citation type="submission" date="2020-04" db="EMBL/GenBank/DDBJ databases">
        <title>Deep metagenomics examines the oral microbiome during advanced dental caries in children, revealing novel taxa and co-occurrences with host molecules.</title>
        <authorList>
            <person name="Baker J.L."/>
            <person name="Morton J.T."/>
            <person name="Dinis M."/>
            <person name="Alvarez R."/>
            <person name="Tran N.C."/>
            <person name="Knight R."/>
            <person name="Edlund A."/>
        </authorList>
    </citation>
    <scope>NUCLEOTIDE SEQUENCE</scope>
    <source>
        <strain evidence="3">JCVI_38_bin.5</strain>
    </source>
</reference>